<dbReference type="AlphaFoldDB" id="A0A8H9MB97"/>
<evidence type="ECO:0000256" key="1">
    <source>
        <dbReference type="SAM" id="SignalP"/>
    </source>
</evidence>
<evidence type="ECO:0008006" key="4">
    <source>
        <dbReference type="Google" id="ProtNLM"/>
    </source>
</evidence>
<comment type="caution">
    <text evidence="2">The sequence shown here is derived from an EMBL/GenBank/DDBJ whole genome shotgun (WGS) entry which is preliminary data.</text>
</comment>
<accession>A0A8H9MB97</accession>
<reference evidence="2" key="1">
    <citation type="journal article" date="2014" name="Int. J. Syst. Evol. Microbiol.">
        <title>Complete genome sequence of Corynebacterium casei LMG S-19264T (=DSM 44701T), isolated from a smear-ripened cheese.</title>
        <authorList>
            <consortium name="US DOE Joint Genome Institute (JGI-PGF)"/>
            <person name="Walter F."/>
            <person name="Albersmeier A."/>
            <person name="Kalinowski J."/>
            <person name="Ruckert C."/>
        </authorList>
    </citation>
    <scope>NUCLEOTIDE SEQUENCE</scope>
    <source>
        <strain evidence="2">CGMCC 4.7679</strain>
    </source>
</reference>
<proteinExistence type="predicted"/>
<dbReference type="InterPro" id="IPR053143">
    <property type="entry name" value="Arylsulfate_ST"/>
</dbReference>
<sequence length="391" mass="42174">MDSRLSRRSMLRAAGAAGLAAAGGLVTRGSALADEVAAPRMTVLRKEPGTMAGEIFFTWYGLSGQPFAPNGLEIADAAGTPLWANSSTALAFFHFQQVRYRGRTVLAWFQGSAGSGGGGFAALGPSWVLTERDHTPITAVGPSGVFVPDLHEQRMAGPDTALIASFETITADLSGIGGPVDGQLVKSYANVVDIASGTVLWRWNSLDHVPLTESYAPAPTSPDRPHDYFHINSISRTPDGHLLVSGRNTSALYKVHRSTGEVIWRLGGKSSSFSVPEDAVFGFQHHADFENPHTIRLFDNGSSEYATLHPTRVVWLRVDEKRRTVSLADSMSIPGIAQSTALGSAQRLPNGNVFVDWGRNKRLSEFSPQGRLLFDAMLPSPCYRAFKYAQC</sequence>
<evidence type="ECO:0000313" key="3">
    <source>
        <dbReference type="Proteomes" id="UP000658656"/>
    </source>
</evidence>
<feature type="chain" id="PRO_5034707804" description="Aryl sulfotransferase" evidence="1">
    <location>
        <begin position="34"/>
        <end position="391"/>
    </location>
</feature>
<gene>
    <name evidence="2" type="ORF">GCM10017566_29770</name>
</gene>
<dbReference type="InterPro" id="IPR006311">
    <property type="entry name" value="TAT_signal"/>
</dbReference>
<dbReference type="OrthoDB" id="3225323at2"/>
<dbReference type="RefSeq" id="WP_145935248.1">
    <property type="nucleotide sequence ID" value="NZ_BNAV01000003.1"/>
</dbReference>
<dbReference type="Pfam" id="PF14269">
    <property type="entry name" value="Arylsulfotran_2"/>
    <property type="match status" value="1"/>
</dbReference>
<reference evidence="2" key="2">
    <citation type="submission" date="2020-09" db="EMBL/GenBank/DDBJ databases">
        <authorList>
            <person name="Sun Q."/>
            <person name="Zhou Y."/>
        </authorList>
    </citation>
    <scope>NUCLEOTIDE SEQUENCE</scope>
    <source>
        <strain evidence="2">CGMCC 4.7679</strain>
    </source>
</reference>
<dbReference type="PANTHER" id="PTHR35340">
    <property type="entry name" value="PQQ ENZYME REPEAT PROTEIN-RELATED"/>
    <property type="match status" value="1"/>
</dbReference>
<feature type="signal peptide" evidence="1">
    <location>
        <begin position="1"/>
        <end position="33"/>
    </location>
</feature>
<organism evidence="2 3">
    <name type="scientific">Amycolatopsis bartoniae</name>
    <dbReference type="NCBI Taxonomy" id="941986"/>
    <lineage>
        <taxon>Bacteria</taxon>
        <taxon>Bacillati</taxon>
        <taxon>Actinomycetota</taxon>
        <taxon>Actinomycetes</taxon>
        <taxon>Pseudonocardiales</taxon>
        <taxon>Pseudonocardiaceae</taxon>
        <taxon>Amycolatopsis</taxon>
    </lineage>
</organism>
<keyword evidence="1" id="KW-0732">Signal</keyword>
<dbReference type="InterPro" id="IPR011047">
    <property type="entry name" value="Quinoprotein_ADH-like_sf"/>
</dbReference>
<name>A0A8H9MB97_9PSEU</name>
<dbReference type="EMBL" id="BNAV01000003">
    <property type="protein sequence ID" value="GHF54320.1"/>
    <property type="molecule type" value="Genomic_DNA"/>
</dbReference>
<dbReference type="Proteomes" id="UP000658656">
    <property type="component" value="Unassembled WGS sequence"/>
</dbReference>
<dbReference type="PANTHER" id="PTHR35340:SF5">
    <property type="entry name" value="ASST-DOMAIN-CONTAINING PROTEIN"/>
    <property type="match status" value="1"/>
</dbReference>
<dbReference type="InterPro" id="IPR039535">
    <property type="entry name" value="ASST-like"/>
</dbReference>
<keyword evidence="3" id="KW-1185">Reference proteome</keyword>
<dbReference type="SUPFAM" id="SSF50998">
    <property type="entry name" value="Quinoprotein alcohol dehydrogenase-like"/>
    <property type="match status" value="1"/>
</dbReference>
<evidence type="ECO:0000313" key="2">
    <source>
        <dbReference type="EMBL" id="GHF54320.1"/>
    </source>
</evidence>
<protein>
    <recommendedName>
        <fullName evidence="4">Aryl sulfotransferase</fullName>
    </recommendedName>
</protein>
<dbReference type="PROSITE" id="PS51318">
    <property type="entry name" value="TAT"/>
    <property type="match status" value="1"/>
</dbReference>